<comment type="caution">
    <text evidence="2">The sequence shown here is derived from an EMBL/GenBank/DDBJ whole genome shotgun (WGS) entry which is preliminary data.</text>
</comment>
<proteinExistence type="predicted"/>
<sequence length="550" mass="64709">MRRNVKKKKETNSGQSALCYELRREIASEMFFSRVVSSFRKSSSSRLGILIGGLLLIFGLDSLLFRHALWAIPNESAWSTNHFYNFLYEYFQIKSKPKTKFRILLVGSSIAHYSLDRAMLNEEILRLTGKEVESEFLSYAGMTPLDAYLLRKKIIDLNPDLVVYPINFIDWRLHRTYVLDPVSGRNDSFPEDRLILDALNYGEAPQSRYIFPAESAFTFWKILGPEKTAEFMMAAIFDFYRYKDIYWKNIRSLFDHRFGRNTSYHGYNGAQIPERISSLGWTGQSFSFAPKEYMAKKGFYIQVVREILRDGNLHVSLNNARGESQNFDFDSPGWKRILLDKKFLENDLPVITAKLSITWIPYYAEPENKDWVYDRLGVRLQQTFGDELPRSGMQYTREERSEDLRYVGMNESEYRKYFYFRLLAEPEHRPGIGYLIALAEAKKKVAGESFRPAMHFRYMSEFLDSMRASSIPVLLINNPENPISLDWYRNSRWYQIHLEYLQSISGRGVIFSDFKDRLEPIDFSDYHHFTYPAMKKMNPVYAREIIKFVE</sequence>
<dbReference type="Proteomes" id="UP000015454">
    <property type="component" value="Unassembled WGS sequence"/>
</dbReference>
<evidence type="ECO:0008006" key="4">
    <source>
        <dbReference type="Google" id="ProtNLM"/>
    </source>
</evidence>
<keyword evidence="1" id="KW-0472">Membrane</keyword>
<evidence type="ECO:0000313" key="2">
    <source>
        <dbReference type="EMBL" id="EQA46450.1"/>
    </source>
</evidence>
<dbReference type="AlphaFoldDB" id="T0F5R2"/>
<keyword evidence="1" id="KW-0812">Transmembrane</keyword>
<gene>
    <name evidence="2" type="ORF">LEP1GSC050_0358</name>
</gene>
<protein>
    <recommendedName>
        <fullName evidence="4">PF07611 family protein</fullName>
    </recommendedName>
</protein>
<name>T0F5R2_9LEPT</name>
<dbReference type="EMBL" id="AHMO02000007">
    <property type="protein sequence ID" value="EQA46450.1"/>
    <property type="molecule type" value="Genomic_DNA"/>
</dbReference>
<keyword evidence="3" id="KW-1185">Reference proteome</keyword>
<keyword evidence="1" id="KW-1133">Transmembrane helix</keyword>
<accession>T0F5R2</accession>
<dbReference type="STRING" id="1049789.LEP1GSC050_0358"/>
<feature type="transmembrane region" description="Helical" evidence="1">
    <location>
        <begin position="47"/>
        <end position="65"/>
    </location>
</feature>
<evidence type="ECO:0000256" key="1">
    <source>
        <dbReference type="SAM" id="Phobius"/>
    </source>
</evidence>
<reference evidence="2" key="1">
    <citation type="submission" date="2013-05" db="EMBL/GenBank/DDBJ databases">
        <authorList>
            <person name="Harkins D.M."/>
            <person name="Durkin A.S."/>
            <person name="Brinkac L.M."/>
            <person name="Haft D.H."/>
            <person name="Selengut J.D."/>
            <person name="Sanka R."/>
            <person name="DePew J."/>
            <person name="Purushe J."/>
            <person name="Hartskeerl R.A."/>
            <person name="Ahmed A."/>
            <person name="van der Linden H."/>
            <person name="Goris M.G.A."/>
            <person name="Vinetz J.M."/>
            <person name="Sutton G.G."/>
            <person name="Nierman W.C."/>
            <person name="Fouts D.E."/>
        </authorList>
    </citation>
    <scope>NUCLEOTIDE SEQUENCE [LARGE SCALE GENOMIC DNA]</scope>
    <source>
        <strain evidence="2">5399</strain>
    </source>
</reference>
<organism evidence="2 3">
    <name type="scientific">Leptospira broomii serovar Hurstbridge str. 5399</name>
    <dbReference type="NCBI Taxonomy" id="1049789"/>
    <lineage>
        <taxon>Bacteria</taxon>
        <taxon>Pseudomonadati</taxon>
        <taxon>Spirochaetota</taxon>
        <taxon>Spirochaetia</taxon>
        <taxon>Leptospirales</taxon>
        <taxon>Leptospiraceae</taxon>
        <taxon>Leptospira</taxon>
    </lineage>
</organism>
<evidence type="ECO:0000313" key="3">
    <source>
        <dbReference type="Proteomes" id="UP000015454"/>
    </source>
</evidence>